<dbReference type="AlphaFoldDB" id="A0A151WV21"/>
<dbReference type="EMBL" id="KQ982709">
    <property type="protein sequence ID" value="KYQ51769.1"/>
    <property type="molecule type" value="Genomic_DNA"/>
</dbReference>
<evidence type="ECO:0000313" key="1">
    <source>
        <dbReference type="EMBL" id="KYQ51769.1"/>
    </source>
</evidence>
<keyword evidence="2" id="KW-1185">Reference proteome</keyword>
<gene>
    <name evidence="1" type="ORF">ALC60_09110</name>
</gene>
<dbReference type="Proteomes" id="UP000075809">
    <property type="component" value="Unassembled WGS sequence"/>
</dbReference>
<sequence length="51" mass="6156">MQNVLFGVHFRAFEEWVDNFIASKDETFWNSQALPERWLKVIDNDGDYFDN</sequence>
<name>A0A151WV21_9HYME</name>
<protein>
    <submittedName>
        <fullName evidence="1">Uncharacterized protein</fullName>
    </submittedName>
</protein>
<reference evidence="1 2" key="1">
    <citation type="submission" date="2015-09" db="EMBL/GenBank/DDBJ databases">
        <title>Trachymyrmex zeteki WGS genome.</title>
        <authorList>
            <person name="Nygaard S."/>
            <person name="Hu H."/>
            <person name="Boomsma J."/>
            <person name="Zhang G."/>
        </authorList>
    </citation>
    <scope>NUCLEOTIDE SEQUENCE [LARGE SCALE GENOMIC DNA]</scope>
    <source>
        <strain evidence="1">Tzet28-1</strain>
        <tissue evidence="1">Whole body</tissue>
    </source>
</reference>
<proteinExistence type="predicted"/>
<accession>A0A151WV21</accession>
<organism evidence="1 2">
    <name type="scientific">Mycetomoellerius zeteki</name>
    <dbReference type="NCBI Taxonomy" id="64791"/>
    <lineage>
        <taxon>Eukaryota</taxon>
        <taxon>Metazoa</taxon>
        <taxon>Ecdysozoa</taxon>
        <taxon>Arthropoda</taxon>
        <taxon>Hexapoda</taxon>
        <taxon>Insecta</taxon>
        <taxon>Pterygota</taxon>
        <taxon>Neoptera</taxon>
        <taxon>Endopterygota</taxon>
        <taxon>Hymenoptera</taxon>
        <taxon>Apocrita</taxon>
        <taxon>Aculeata</taxon>
        <taxon>Formicoidea</taxon>
        <taxon>Formicidae</taxon>
        <taxon>Myrmicinae</taxon>
        <taxon>Mycetomoellerius</taxon>
    </lineage>
</organism>
<evidence type="ECO:0000313" key="2">
    <source>
        <dbReference type="Proteomes" id="UP000075809"/>
    </source>
</evidence>